<evidence type="ECO:0000313" key="1">
    <source>
        <dbReference type="EMBL" id="RPD42608.1"/>
    </source>
</evidence>
<organism evidence="1 2">
    <name type="scientific">Chitinophaga barathri</name>
    <dbReference type="NCBI Taxonomy" id="1647451"/>
    <lineage>
        <taxon>Bacteria</taxon>
        <taxon>Pseudomonadati</taxon>
        <taxon>Bacteroidota</taxon>
        <taxon>Chitinophagia</taxon>
        <taxon>Chitinophagales</taxon>
        <taxon>Chitinophagaceae</taxon>
        <taxon>Chitinophaga</taxon>
    </lineage>
</organism>
<protein>
    <submittedName>
        <fullName evidence="1">Uncharacterized protein</fullName>
    </submittedName>
</protein>
<dbReference type="EMBL" id="RMBX01000002">
    <property type="protein sequence ID" value="RPD42608.1"/>
    <property type="molecule type" value="Genomic_DNA"/>
</dbReference>
<name>A0A3N4MG79_9BACT</name>
<dbReference type="Proteomes" id="UP000279089">
    <property type="component" value="Unassembled WGS sequence"/>
</dbReference>
<proteinExistence type="predicted"/>
<dbReference type="AlphaFoldDB" id="A0A3N4MG79"/>
<accession>A0A3N4MG79</accession>
<reference evidence="2" key="1">
    <citation type="submission" date="2018-11" db="EMBL/GenBank/DDBJ databases">
        <title>Chitinophaga lutea sp.nov., isolate from arsenic contaminated soil.</title>
        <authorList>
            <person name="Zong Y."/>
        </authorList>
    </citation>
    <scope>NUCLEOTIDE SEQUENCE [LARGE SCALE GENOMIC DNA]</scope>
    <source>
        <strain evidence="2">YLT18</strain>
    </source>
</reference>
<evidence type="ECO:0000313" key="2">
    <source>
        <dbReference type="Proteomes" id="UP000279089"/>
    </source>
</evidence>
<dbReference type="RefSeq" id="WP_123864572.1">
    <property type="nucleotide sequence ID" value="NZ_QXZY01000003.1"/>
</dbReference>
<gene>
    <name evidence="1" type="ORF">EG028_05420</name>
</gene>
<comment type="caution">
    <text evidence="1">The sequence shown here is derived from an EMBL/GenBank/DDBJ whole genome shotgun (WGS) entry which is preliminary data.</text>
</comment>
<sequence length="775" mass="89836">MNWKRFTVFLSSLLVILLGGVAYVFSCGPEPDPYDYYANFFNPNISSQPGFEPFYYTALSPFYGNETPEEPLNLKEWNDFFGGKIPEKDIREFIYTYTRPQMSTLYLHIEKGAALQLPDSIKNNALTRHFIQSSDKETLGYLMFAKQCEPHTSGPEGWDEVKRDSLAMIKLSRNGVQLYKACRNENLRERFAFQAIRLAHYCNAYTQALQYYDSLKTPAGSTSLIHYKIEGLRAGALRRTGKNARSAYLFSRIFENAPSQREMAYRNVHYTDADENAVLPLCKNDREKATVAAIYALKTTDVNVEGLRKVYRLDPQSPMLDVLLSREMNKLEEDYFTTMLETDANGQSFFWAENRNDKSKITELQTLLDELAKGGKVKEPALWNISSAYISNMLKDFAGARGKLALASTPNLRPALKDQLEVVKLLVTINEQPSIDPAFENKLLESFRWLDGKTAGKLTSTYNLETAEMDTYYFKRMYRNLLDLVISSRYAKQNDLARKALIMVKRDHVLPYAYSYFNVSGIDYMEDSLQAHQLLALYNGYQSKKKTPFEQYLYEQLKMSDKEIGEMIAVNYVRIHQFQDAVEWFKRSTSSRYATLAFTPQLEDFGYDNSDSAKLTGISQQQFAERMLELEKQMKKKPDAKVYFEYATGLFSISYYGHAYQFSASYRPSTDWYTPEDDKTPSGKQYFGCYRAEEYYKKAADAATDKEFKAECLYMAARCAQKHMLNAEEPEWYKLATNNPYFPELYKNFQQTEFYKERMTQCGYLRDFHRSQPKL</sequence>
<keyword evidence="2" id="KW-1185">Reference proteome</keyword>